<feature type="transmembrane region" description="Helical" evidence="1">
    <location>
        <begin position="22"/>
        <end position="43"/>
    </location>
</feature>
<protein>
    <recommendedName>
        <fullName evidence="3">DUF2214 domain-containing protein</fullName>
    </recommendedName>
</protein>
<keyword evidence="1" id="KW-0812">Transmembrane</keyword>
<evidence type="ECO:0000256" key="1">
    <source>
        <dbReference type="SAM" id="Phobius"/>
    </source>
</evidence>
<evidence type="ECO:0008006" key="3">
    <source>
        <dbReference type="Google" id="ProtNLM"/>
    </source>
</evidence>
<dbReference type="AlphaFoldDB" id="A0A6J4MWA0"/>
<accession>A0A6J4MWA0</accession>
<feature type="transmembrane region" description="Helical" evidence="1">
    <location>
        <begin position="97"/>
        <end position="115"/>
    </location>
</feature>
<name>A0A6J4MWA0_9BACT</name>
<keyword evidence="1" id="KW-1133">Transmembrane helix</keyword>
<reference evidence="2" key="1">
    <citation type="submission" date="2020-02" db="EMBL/GenBank/DDBJ databases">
        <authorList>
            <person name="Meier V. D."/>
        </authorList>
    </citation>
    <scope>NUCLEOTIDE SEQUENCE</scope>
    <source>
        <strain evidence="2">AVDCRST_MAG89</strain>
    </source>
</reference>
<proteinExistence type="predicted"/>
<sequence length="158" mass="16161">MTGWLAWLEGTPAAAAVRASPWLYPALETLHILGLALLVGAAWTWDLRLLGVGRGIAVSELARLALPAARGGFGVAAASGGLLFASDAVATAANPAFRAKLALIALAAANAALFHRAYPSTAAWDRGVRPPARARAAAALSLVLWSLAATAGRLIAYL</sequence>
<evidence type="ECO:0000313" key="2">
    <source>
        <dbReference type="EMBL" id="CAA9370911.1"/>
    </source>
</evidence>
<gene>
    <name evidence="2" type="ORF">AVDCRST_MAG89-4584</name>
</gene>
<keyword evidence="1" id="KW-0472">Membrane</keyword>
<feature type="transmembrane region" description="Helical" evidence="1">
    <location>
        <begin position="64"/>
        <end position="85"/>
    </location>
</feature>
<organism evidence="2">
    <name type="scientific">uncultured Gemmatimonadota bacterium</name>
    <dbReference type="NCBI Taxonomy" id="203437"/>
    <lineage>
        <taxon>Bacteria</taxon>
        <taxon>Pseudomonadati</taxon>
        <taxon>Gemmatimonadota</taxon>
        <taxon>environmental samples</taxon>
    </lineage>
</organism>
<dbReference type="EMBL" id="CADCTV010000960">
    <property type="protein sequence ID" value="CAA9370911.1"/>
    <property type="molecule type" value="Genomic_DNA"/>
</dbReference>
<feature type="transmembrane region" description="Helical" evidence="1">
    <location>
        <begin position="136"/>
        <end position="156"/>
    </location>
</feature>